<dbReference type="Pfam" id="PF13692">
    <property type="entry name" value="Glyco_trans_1_4"/>
    <property type="match status" value="1"/>
</dbReference>
<proteinExistence type="predicted"/>
<dbReference type="PANTHER" id="PTHR45947">
    <property type="entry name" value="SULFOQUINOVOSYL TRANSFERASE SQD2"/>
    <property type="match status" value="1"/>
</dbReference>
<dbReference type="PANTHER" id="PTHR45947:SF3">
    <property type="entry name" value="SULFOQUINOVOSYL TRANSFERASE SQD2"/>
    <property type="match status" value="1"/>
</dbReference>
<dbReference type="InterPro" id="IPR050194">
    <property type="entry name" value="Glycosyltransferase_grp1"/>
</dbReference>
<dbReference type="CDD" id="cd03794">
    <property type="entry name" value="GT4_WbuB-like"/>
    <property type="match status" value="1"/>
</dbReference>
<organism evidence="2 3">
    <name type="scientific">Sulfobacillus benefaciens</name>
    <dbReference type="NCBI Taxonomy" id="453960"/>
    <lineage>
        <taxon>Bacteria</taxon>
        <taxon>Bacillati</taxon>
        <taxon>Bacillota</taxon>
        <taxon>Clostridia</taxon>
        <taxon>Eubacteriales</taxon>
        <taxon>Clostridiales Family XVII. Incertae Sedis</taxon>
        <taxon>Sulfobacillus</taxon>
    </lineage>
</organism>
<dbReference type="GO" id="GO:0016758">
    <property type="term" value="F:hexosyltransferase activity"/>
    <property type="evidence" value="ECO:0007669"/>
    <property type="project" value="TreeGrafter"/>
</dbReference>
<evidence type="ECO:0000259" key="1">
    <source>
        <dbReference type="Pfam" id="PF13579"/>
    </source>
</evidence>
<protein>
    <submittedName>
        <fullName evidence="2">Glycosyltransferase WbuB</fullName>
    </submittedName>
</protein>
<accession>A0A2T2X7C7</accession>
<feature type="domain" description="Glycosyltransferase subfamily 4-like N-terminal" evidence="1">
    <location>
        <begin position="23"/>
        <end position="209"/>
    </location>
</feature>
<evidence type="ECO:0000313" key="2">
    <source>
        <dbReference type="EMBL" id="PSR30358.1"/>
    </source>
</evidence>
<comment type="caution">
    <text evidence="2">The sequence shown here is derived from an EMBL/GenBank/DDBJ whole genome shotgun (WGS) entry which is preliminary data.</text>
</comment>
<dbReference type="EMBL" id="PXYT01000011">
    <property type="protein sequence ID" value="PSR30358.1"/>
    <property type="molecule type" value="Genomic_DNA"/>
</dbReference>
<evidence type="ECO:0000313" key="3">
    <source>
        <dbReference type="Proteomes" id="UP000242699"/>
    </source>
</evidence>
<dbReference type="Proteomes" id="UP000242699">
    <property type="component" value="Unassembled WGS sequence"/>
</dbReference>
<dbReference type="Gene3D" id="3.40.50.2000">
    <property type="entry name" value="Glycogen Phosphorylase B"/>
    <property type="match status" value="2"/>
</dbReference>
<sequence length="417" mass="47325">MPSRPLNFIFLTQYYPPEPGAASLRLEAMAQELTRRGHHVTVVTAMPHHLGARSKEKSKLPLQWMVTEEIRGITVIRTWIWRVAPHRRFWWRLLNYFSFVLTSAIALKQLQRPDYLLIESPPLFLGITGKWYSRKYHVPYILSVSDLWPESAVALGLVKNRLLIALTKRLELSLYAGACYVSTVTQGIRQAVIESGITLPQRVLFFPNGVDLDQFPQVSPQETLRRKYGGSEKKIFLYPGTMGYAQGLEVIIQAARELADSPDVVFLLVGDGPVKQSLMDRVRDEGTTNVFFEDLQPVEKIPEYFAISCAVVVPLRKHPLFRGARPSKVFPAWSAKVPIIYVGEGEMADLVIRSGGGLVVPPEDGRALAHAVMRLARMDQGEWRQMGQRGWAFTRDYYTWQHIADEWLKGIDPDVGL</sequence>
<dbReference type="SUPFAM" id="SSF53756">
    <property type="entry name" value="UDP-Glycosyltransferase/glycogen phosphorylase"/>
    <property type="match status" value="1"/>
</dbReference>
<dbReference type="Pfam" id="PF13579">
    <property type="entry name" value="Glyco_trans_4_4"/>
    <property type="match status" value="1"/>
</dbReference>
<dbReference type="InterPro" id="IPR028098">
    <property type="entry name" value="Glyco_trans_4-like_N"/>
</dbReference>
<dbReference type="AlphaFoldDB" id="A0A2T2X7C7"/>
<reference evidence="2 3" key="1">
    <citation type="journal article" date="2014" name="BMC Genomics">
        <title>Comparison of environmental and isolate Sulfobacillus genomes reveals diverse carbon, sulfur, nitrogen, and hydrogen metabolisms.</title>
        <authorList>
            <person name="Justice N.B."/>
            <person name="Norman A."/>
            <person name="Brown C.T."/>
            <person name="Singh A."/>
            <person name="Thomas B.C."/>
            <person name="Banfield J.F."/>
        </authorList>
    </citation>
    <scope>NUCLEOTIDE SEQUENCE [LARGE SCALE GENOMIC DNA]</scope>
    <source>
        <strain evidence="2">AMDSBA1</strain>
    </source>
</reference>
<keyword evidence="2" id="KW-0808">Transferase</keyword>
<gene>
    <name evidence="2" type="ORF">C7B43_06495</name>
</gene>
<name>A0A2T2X7C7_9FIRM</name>